<dbReference type="GO" id="GO:0016887">
    <property type="term" value="F:ATP hydrolysis activity"/>
    <property type="evidence" value="ECO:0007669"/>
    <property type="project" value="InterPro"/>
</dbReference>
<organism evidence="15 16">
    <name type="scientific">Talaromyces marneffei (strain ATCC 18224 / CBS 334.59 / QM 7333)</name>
    <name type="common">Penicillium marneffei</name>
    <dbReference type="NCBI Taxonomy" id="441960"/>
    <lineage>
        <taxon>Eukaryota</taxon>
        <taxon>Fungi</taxon>
        <taxon>Dikarya</taxon>
        <taxon>Ascomycota</taxon>
        <taxon>Pezizomycotina</taxon>
        <taxon>Eurotiomycetes</taxon>
        <taxon>Eurotiomycetidae</taxon>
        <taxon>Eurotiales</taxon>
        <taxon>Trichocomaceae</taxon>
        <taxon>Talaromyces</taxon>
        <taxon>Talaromyces sect. Talaromyces</taxon>
    </lineage>
</organism>
<keyword evidence="10" id="KW-0325">Glycoprotein</keyword>
<proteinExistence type="inferred from homology"/>
<dbReference type="SUPFAM" id="SSF90123">
    <property type="entry name" value="ABC transporter transmembrane region"/>
    <property type="match status" value="2"/>
</dbReference>
<dbReference type="InterPro" id="IPR036640">
    <property type="entry name" value="ABC1_TM_sf"/>
</dbReference>
<dbReference type="InterPro" id="IPR003439">
    <property type="entry name" value="ABC_transporter-like_ATP-bd"/>
</dbReference>
<dbReference type="Pfam" id="PF24357">
    <property type="entry name" value="TMD0_ABC"/>
    <property type="match status" value="1"/>
</dbReference>
<dbReference type="VEuPathDB" id="FungiDB:PMAA_087660"/>
<protein>
    <submittedName>
        <fullName evidence="15">Multidrug resistance-associated protein, putative</fullName>
    </submittedName>
</protein>
<dbReference type="OrthoDB" id="6500128at2759"/>
<dbReference type="FunFam" id="1.20.1560.10:FF:000066">
    <property type="entry name" value="ABC multidrug transporter (Eurofung)"/>
    <property type="match status" value="1"/>
</dbReference>
<dbReference type="SMART" id="SM00382">
    <property type="entry name" value="AAA"/>
    <property type="match status" value="2"/>
</dbReference>
<evidence type="ECO:0000256" key="6">
    <source>
        <dbReference type="ARBA" id="ARBA00022741"/>
    </source>
</evidence>
<feature type="transmembrane region" description="Helical" evidence="12">
    <location>
        <begin position="314"/>
        <end position="337"/>
    </location>
</feature>
<feature type="domain" description="ABC transporter" evidence="13">
    <location>
        <begin position="618"/>
        <end position="846"/>
    </location>
</feature>
<dbReference type="GO" id="GO:0140359">
    <property type="term" value="F:ABC-type transporter activity"/>
    <property type="evidence" value="ECO:0007669"/>
    <property type="project" value="InterPro"/>
</dbReference>
<dbReference type="PANTHER" id="PTHR24223">
    <property type="entry name" value="ATP-BINDING CASSETTE SUB-FAMILY C"/>
    <property type="match status" value="1"/>
</dbReference>
<comment type="similarity">
    <text evidence="2">Belongs to the ABC transporter superfamily. ABCC family. Conjugate transporter (TC 3.A.1.208) subfamily.</text>
</comment>
<dbReference type="PROSITE" id="PS50929">
    <property type="entry name" value="ABC_TM1F"/>
    <property type="match status" value="2"/>
</dbReference>
<feature type="transmembrane region" description="Helical" evidence="12">
    <location>
        <begin position="1166"/>
        <end position="1188"/>
    </location>
</feature>
<feature type="domain" description="ABC transporter" evidence="13">
    <location>
        <begin position="1241"/>
        <end position="1475"/>
    </location>
</feature>
<dbReference type="InterPro" id="IPR003593">
    <property type="entry name" value="AAA+_ATPase"/>
</dbReference>
<dbReference type="GO" id="GO:0005886">
    <property type="term" value="C:plasma membrane"/>
    <property type="evidence" value="ECO:0007669"/>
    <property type="project" value="UniProtKB-SubCell"/>
</dbReference>
<dbReference type="InterPro" id="IPR044746">
    <property type="entry name" value="ABCC_6TM_D1"/>
</dbReference>
<dbReference type="PROSITE" id="PS50893">
    <property type="entry name" value="ABC_TRANSPORTER_2"/>
    <property type="match status" value="2"/>
</dbReference>
<name>B6QDG0_TALMQ</name>
<evidence type="ECO:0000256" key="10">
    <source>
        <dbReference type="ARBA" id="ARBA00023180"/>
    </source>
</evidence>
<dbReference type="CDD" id="cd18580">
    <property type="entry name" value="ABC_6TM_ABCC_D2"/>
    <property type="match status" value="1"/>
</dbReference>
<dbReference type="InterPro" id="IPR017871">
    <property type="entry name" value="ABC_transporter-like_CS"/>
</dbReference>
<accession>B6QDG0</accession>
<evidence type="ECO:0000256" key="4">
    <source>
        <dbReference type="ARBA" id="ARBA00022475"/>
    </source>
</evidence>
<keyword evidence="5 12" id="KW-0812">Transmembrane</keyword>
<feature type="transmembrane region" description="Helical" evidence="12">
    <location>
        <begin position="107"/>
        <end position="128"/>
    </location>
</feature>
<feature type="transmembrane region" description="Helical" evidence="12">
    <location>
        <begin position="500"/>
        <end position="520"/>
    </location>
</feature>
<evidence type="ECO:0000256" key="1">
    <source>
        <dbReference type="ARBA" id="ARBA00004651"/>
    </source>
</evidence>
<keyword evidence="6" id="KW-0547">Nucleotide-binding</keyword>
<evidence type="ECO:0000256" key="7">
    <source>
        <dbReference type="ARBA" id="ARBA00022840"/>
    </source>
</evidence>
<evidence type="ECO:0000256" key="9">
    <source>
        <dbReference type="ARBA" id="ARBA00023136"/>
    </source>
</evidence>
<evidence type="ECO:0000256" key="12">
    <source>
        <dbReference type="SAM" id="Phobius"/>
    </source>
</evidence>
<dbReference type="InterPro" id="IPR056227">
    <property type="entry name" value="TMD0_ABC"/>
</dbReference>
<evidence type="ECO:0000256" key="11">
    <source>
        <dbReference type="SAM" id="MobiDB-lite"/>
    </source>
</evidence>
<evidence type="ECO:0000259" key="14">
    <source>
        <dbReference type="PROSITE" id="PS50929"/>
    </source>
</evidence>
<feature type="transmembrane region" description="Helical" evidence="12">
    <location>
        <begin position="411"/>
        <end position="436"/>
    </location>
</feature>
<comment type="subcellular location">
    <subcellularLocation>
        <location evidence="1">Cell membrane</location>
        <topology evidence="1">Multi-pass membrane protein</topology>
    </subcellularLocation>
</comment>
<feature type="transmembrane region" description="Helical" evidence="12">
    <location>
        <begin position="1138"/>
        <end position="1159"/>
    </location>
</feature>
<dbReference type="EMBL" id="DS995901">
    <property type="protein sequence ID" value="EEA24788.1"/>
    <property type="molecule type" value="Genomic_DNA"/>
</dbReference>
<dbReference type="CDD" id="cd03250">
    <property type="entry name" value="ABCC_MRP_domain1"/>
    <property type="match status" value="1"/>
</dbReference>
<dbReference type="FunFam" id="3.40.50.300:FF:000838">
    <property type="entry name" value="ABC multidrug transporter (Eurofung)"/>
    <property type="match status" value="1"/>
</dbReference>
<dbReference type="FunFam" id="1.20.1560.10:FF:000055">
    <property type="entry name" value="ABC multidrug transporter (Eurofung)"/>
    <property type="match status" value="1"/>
</dbReference>
<keyword evidence="3" id="KW-0813">Transport</keyword>
<feature type="domain" description="ABC transmembrane type-1" evidence="14">
    <location>
        <begin position="934"/>
        <end position="1196"/>
    </location>
</feature>
<feature type="transmembrane region" description="Helical" evidence="12">
    <location>
        <begin position="903"/>
        <end position="925"/>
    </location>
</feature>
<keyword evidence="16" id="KW-1185">Reference proteome</keyword>
<dbReference type="InterPro" id="IPR011527">
    <property type="entry name" value="ABC1_TM_dom"/>
</dbReference>
<dbReference type="InterPro" id="IPR050173">
    <property type="entry name" value="ABC_transporter_C-like"/>
</dbReference>
<dbReference type="Pfam" id="PF00664">
    <property type="entry name" value="ABC_membrane"/>
    <property type="match status" value="2"/>
</dbReference>
<keyword evidence="9 12" id="KW-0472">Membrane</keyword>
<dbReference type="Proteomes" id="UP000001294">
    <property type="component" value="Unassembled WGS sequence"/>
</dbReference>
<dbReference type="InterPro" id="IPR044726">
    <property type="entry name" value="ABCC_6TM_D2"/>
</dbReference>
<feature type="transmembrane region" description="Helical" evidence="12">
    <location>
        <begin position="42"/>
        <end position="60"/>
    </location>
</feature>
<evidence type="ECO:0000313" key="16">
    <source>
        <dbReference type="Proteomes" id="UP000001294"/>
    </source>
</evidence>
<dbReference type="CDD" id="cd03244">
    <property type="entry name" value="ABCC_MRP_domain2"/>
    <property type="match status" value="1"/>
</dbReference>
<evidence type="ECO:0000256" key="3">
    <source>
        <dbReference type="ARBA" id="ARBA00022448"/>
    </source>
</evidence>
<dbReference type="SUPFAM" id="SSF52540">
    <property type="entry name" value="P-loop containing nucleoside triphosphate hydrolases"/>
    <property type="match status" value="2"/>
</dbReference>
<dbReference type="HOGENOM" id="CLU_000604_27_5_1"/>
<evidence type="ECO:0000259" key="13">
    <source>
        <dbReference type="PROSITE" id="PS50893"/>
    </source>
</evidence>
<evidence type="ECO:0000256" key="5">
    <source>
        <dbReference type="ARBA" id="ARBA00022692"/>
    </source>
</evidence>
<dbReference type="CDD" id="cd18579">
    <property type="entry name" value="ABC_6TM_ABCC_D1"/>
    <property type="match status" value="1"/>
</dbReference>
<dbReference type="Gene3D" id="1.20.1560.10">
    <property type="entry name" value="ABC transporter type 1, transmembrane domain"/>
    <property type="match status" value="2"/>
</dbReference>
<feature type="domain" description="ABC transmembrane type-1" evidence="14">
    <location>
        <begin position="287"/>
        <end position="559"/>
    </location>
</feature>
<feature type="transmembrane region" description="Helical" evidence="12">
    <location>
        <begin position="953"/>
        <end position="976"/>
    </location>
</feature>
<feature type="transmembrane region" description="Helical" evidence="12">
    <location>
        <begin position="1027"/>
        <end position="1047"/>
    </location>
</feature>
<keyword evidence="4" id="KW-1003">Cell membrane</keyword>
<feature type="transmembrane region" description="Helical" evidence="12">
    <location>
        <begin position="532"/>
        <end position="551"/>
    </location>
</feature>
<dbReference type="PhylomeDB" id="B6QDG0"/>
<dbReference type="FunFam" id="3.40.50.300:FF:001854">
    <property type="entry name" value="ABC multidrug transporter (Eurofung)"/>
    <property type="match status" value="1"/>
</dbReference>
<dbReference type="Gene3D" id="3.40.50.300">
    <property type="entry name" value="P-loop containing nucleotide triphosphate hydrolases"/>
    <property type="match status" value="2"/>
</dbReference>
<dbReference type="GO" id="GO:0005524">
    <property type="term" value="F:ATP binding"/>
    <property type="evidence" value="ECO:0007669"/>
    <property type="project" value="UniProtKB-KW"/>
</dbReference>
<dbReference type="InterPro" id="IPR027417">
    <property type="entry name" value="P-loop_NTPase"/>
</dbReference>
<sequence length="1480" mass="164423">METLLFTGEQNSSTLSNYGDINSFGPAAETAFDFTLLFEDTMFSMIPSALLLLVMPYRIFTLRSKRPKVARGGFLYDSKLLFMVVFAAINLVLLAMHALSTSERTKVTIAAATLTFVCTVGLSVLSHLEHIRSIRPSAILNGYLLLTLIFDIARLRTLFTTNASRSIAGCFASMVGVKVMVLLAEATEKRGILLEPYQNLSPEETSGIYSRSLFFWLNWLMTTGFHRLLQNDDLYPIDREMSSRVLRDRMQQAWNTSPKEGSRALFWAVLRANFRPFLVCILPRVSQSVFRYAQPFLLSRTISFASDLSQSEDIGWALTGAFFFVLLGLALSNGWYYHMTYRLITSVRGSLISIIYAKTVDLNITALDDSVAVTLMSSDSQAVCNGFLLIHEFWAVPMELTVAIYLLSRQLGIACLAPVIVALVSAVGILAIANLMGQAQKRWMKSIQIRVDVTATMLASMKSVKMLGFTDWLGEMVQGLRVTELLVAGLFRKLLMVRVFLGNLLQVLAPFSTLAFYTIVIVSQGRVLDAETAYTVLTLISLLSSPMNELVRAIPMMNAAMASLNRIQGYLGSDERRDNRLCLEETTTSASIDPPLEEEGIQLQSRTTAAYKRYSEPIVARDASFSWTNDEKPVVRDVNFSVSTGQLCMVIGPVGCGKSTLLKGILGETLSSKGFLYTNFEECAFVDQTPWIRNATLRDNIIGLSEFDEEWYRTVVRGCALDQDVSILPNGHFTKVGTSGISLSGGQKQRLALARAVYARKTVVLLDDIFSGLDADTEERIFTRLFSQQGLFRRLGTTVLLVTHAVHRLSYADNVIAMTADGSIAEQGTFEQLKASEGYVAMLEADYKAETSKEDDIEKKKPANAVYATLIEEEDEKLDQEENTELHIAQEDLTRQSGDLSLYWYYLSSVHWASSALWATLYILYGVATKLGEYVVNLWSEAAEKKGNGVNGLYLGVYGMLMMSTMICLVGGGYHYILYFAPRSAKTLHARLLTAVLNAPLSFFTSVDIGTTTNRFSQDMTLIDNDLPYAMIDFLLSLSSGVMSAILMCISARYFAATMPPVFLLLWVLQKFYLRTSRQMRLLDLEAKSPLFSQFLESLSGLVTIRAFGWSSKFEEQNLVLLDASQKPFYLLYCIQRWLGLTLDLTVTGLGVILMVMIVKLRSQVGASYVGLAILNVITFSQSLSMIIRNWTDLETSIGAIARIREFVTTTENENRPHEVLPLPDGGSDGTSRPWPPTGAIDFHNVSAAYNKGGNKKLVIRNLSLSIRAGEKIGICGRSGSGKSSLLATLFRMLEVEPGSFITIDGVDITHVPRQKLRAALNAIPQEPFLTRGTVRVNADPLGTHSTEEIEDALRSVELWDLVQEKGGIEADLDANFFSHGQRQLFSLARALLRGSKIIVLDEVTSNVDVVSDALMQRVIREKFSDCTILAVAHRLETIMDFDRVALMQEGELVELDSPQKLLITDSAFRELYESRGSSN</sequence>
<gene>
    <name evidence="15" type="ORF">PMAA_087660</name>
</gene>
<keyword evidence="8 12" id="KW-1133">Transmembrane helix</keyword>
<keyword evidence="7" id="KW-0067">ATP-binding</keyword>
<feature type="transmembrane region" description="Helical" evidence="12">
    <location>
        <begin position="80"/>
        <end position="101"/>
    </location>
</feature>
<reference evidence="16" key="1">
    <citation type="journal article" date="2015" name="Genome Announc.">
        <title>Genome sequence of the AIDS-associated pathogen Penicillium marneffei (ATCC18224) and its near taxonomic relative Talaromyces stipitatus (ATCC10500).</title>
        <authorList>
            <person name="Nierman W.C."/>
            <person name="Fedorova-Abrams N.D."/>
            <person name="Andrianopoulos A."/>
        </authorList>
    </citation>
    <scope>NUCLEOTIDE SEQUENCE [LARGE SCALE GENOMIC DNA]</scope>
    <source>
        <strain evidence="16">ATCC 18224 / CBS 334.59 / QM 7333</strain>
    </source>
</reference>
<dbReference type="PROSITE" id="PS00211">
    <property type="entry name" value="ABC_TRANSPORTER_1"/>
    <property type="match status" value="2"/>
</dbReference>
<evidence type="ECO:0000256" key="2">
    <source>
        <dbReference type="ARBA" id="ARBA00009726"/>
    </source>
</evidence>
<dbReference type="PANTHER" id="PTHR24223:SF269">
    <property type="entry name" value="ABC MULTIDRUG TRANSPORTER (EUROFUNG)-RELATED"/>
    <property type="match status" value="1"/>
</dbReference>
<evidence type="ECO:0000313" key="15">
    <source>
        <dbReference type="EMBL" id="EEA24788.1"/>
    </source>
</evidence>
<feature type="transmembrane region" description="Helical" evidence="12">
    <location>
        <begin position="140"/>
        <end position="159"/>
    </location>
</feature>
<evidence type="ECO:0000256" key="8">
    <source>
        <dbReference type="ARBA" id="ARBA00022989"/>
    </source>
</evidence>
<feature type="region of interest" description="Disordered" evidence="11">
    <location>
        <begin position="1213"/>
        <end position="1232"/>
    </location>
</feature>
<dbReference type="Pfam" id="PF00005">
    <property type="entry name" value="ABC_tran"/>
    <property type="match status" value="2"/>
</dbReference>